<gene>
    <name evidence="2" type="ORF">K452DRAFT_275670</name>
</gene>
<dbReference type="EMBL" id="ML995493">
    <property type="protein sequence ID" value="KAF2139398.1"/>
    <property type="molecule type" value="Genomic_DNA"/>
</dbReference>
<feature type="compositionally biased region" description="Low complexity" evidence="1">
    <location>
        <begin position="1134"/>
        <end position="1172"/>
    </location>
</feature>
<feature type="compositionally biased region" description="Low complexity" evidence="1">
    <location>
        <begin position="1106"/>
        <end position="1126"/>
    </location>
</feature>
<feature type="region of interest" description="Disordered" evidence="1">
    <location>
        <begin position="995"/>
        <end position="1084"/>
    </location>
</feature>
<sequence length="1274" mass="135544">MATLEVQPANPSSLFSPPDSPATLLGSAVMALAAANDSPALPHPPALSLFERIVTSHPTILESLLAQLPTASLLDLYHSSRHLRDFLANYPLAWKTLSFRAPQPAVAVNNPDADAVDGQRAPKQYALDALLIQVVVPFGTRLTNLDLCNTTVSGVRLVSRVLEPRVSTIQHLSVRGCKNVSIKYHLVPFLEPYVQPSSPWARRSDLALKSLYTYRCRHHRRRPYLPSSLMRRDSDSEPTHQLIEICHQLDIWTDTTWCTTPGGRCFRRKDYYSGRAAPGTNEVWVPFDRLWRSGNRIGPIDSNNPPSESDGRLWEDSETGHDGEPLGTSTGWPSKGEGKDIPAHLRRSHKAFVDDVKCDQCGDAILERCEQCSIRMHCMGCRKTLCASCAFNRPIPRKRQKTRGFTTLAFGSNGVFGTTGQTSIAPSWEANPKEEQKKERFWWAPGATRSPNLMSEIASDDEDSDSDEPNGTLAAPLPIHANAVNALALNNGIHGFTNLPPRLNMHWCCVEPVFSGGGGIVVLGPSVGGKGADRIRATPLPKGCNFEDPDFTSVFRSPDVVRDLKNASLYDHILGEDVDVLPYLHQESLDLQANTCPRSLCQECYRTFRWKVSCRACKKPLCKEHDFRALKVRKCGFRDLHVERDYVRSQPAAPAPSQVDALHIPAFVPPELRNLEPPAMAQQGSTDSHASSEQATLQVGDENPMMASTSSLINPHLPAHPSPLAHSSHPSLHPRPRALSFSDSRPSRSSSPWPKPGASSATSAIQAAAAAAQRVRTPLPLPCNPRHPVQWEGCGAYFCQQLRPVGDCRTRCFAALRECLECKVLVCESCLNANPPCPCNYCSTNYYCPVCTHKPRIKALCRRDAERAAARAKELAEQERVRREAEALLRADEMALRLGEFVRGWEEKGGDEGDGVGDARWGDAAGAAGPAAADAGAGAPPPADDDEKADNVEHVEFAEPAPELEPRPESPEEEDAAAAAAAAAVQTSAAAAAAAAAAAMEEEEEEEDEVPAAEAASAAAPPATAAPPAVGPLSSEPPTTTTTSSTNAPTATAPATNPSTTTPSTTTAATTTATATSTPTPDAAAAYDDFKATLLARVRARREALRVSSSSFPSSAAAASSAAGAAPGAGGHSSGSDSGAAAPASASASTAASASACAPAPAGKSSCTAAAAEAPAELLPVDADADADARAAECVQEDEIERAVEAELRREMGLVDAHVEEERVRDADQTHGAGSPPSAAASEEGEGDGEGERDGDGDGENENENESQRGVGAA</sequence>
<name>A0A6A6B6X5_9PEZI</name>
<feature type="compositionally biased region" description="Low complexity" evidence="1">
    <location>
        <begin position="715"/>
        <end position="771"/>
    </location>
</feature>
<keyword evidence="3" id="KW-1185">Reference proteome</keyword>
<dbReference type="RefSeq" id="XP_033395111.1">
    <property type="nucleotide sequence ID" value="XM_033539244.1"/>
</dbReference>
<feature type="compositionally biased region" description="Polar residues" evidence="1">
    <location>
        <begin position="682"/>
        <end position="696"/>
    </location>
</feature>
<feature type="region of interest" description="Disordered" evidence="1">
    <location>
        <begin position="677"/>
        <end position="696"/>
    </location>
</feature>
<protein>
    <submittedName>
        <fullName evidence="2">Uncharacterized protein</fullName>
    </submittedName>
</protein>
<feature type="compositionally biased region" description="Low complexity" evidence="1">
    <location>
        <begin position="1037"/>
        <end position="1084"/>
    </location>
</feature>
<feature type="region of interest" description="Disordered" evidence="1">
    <location>
        <begin position="906"/>
        <end position="983"/>
    </location>
</feature>
<evidence type="ECO:0000256" key="1">
    <source>
        <dbReference type="SAM" id="MobiDB-lite"/>
    </source>
</evidence>
<proteinExistence type="predicted"/>
<feature type="compositionally biased region" description="Basic and acidic residues" evidence="1">
    <location>
        <begin position="309"/>
        <end position="324"/>
    </location>
</feature>
<dbReference type="Proteomes" id="UP000799438">
    <property type="component" value="Unassembled WGS sequence"/>
</dbReference>
<feature type="compositionally biased region" description="Low complexity" evidence="1">
    <location>
        <begin position="1232"/>
        <end position="1242"/>
    </location>
</feature>
<feature type="compositionally biased region" description="Low complexity" evidence="1">
    <location>
        <begin position="918"/>
        <end position="938"/>
    </location>
</feature>
<reference evidence="2" key="1">
    <citation type="journal article" date="2020" name="Stud. Mycol.">
        <title>101 Dothideomycetes genomes: a test case for predicting lifestyles and emergence of pathogens.</title>
        <authorList>
            <person name="Haridas S."/>
            <person name="Albert R."/>
            <person name="Binder M."/>
            <person name="Bloem J."/>
            <person name="Labutti K."/>
            <person name="Salamov A."/>
            <person name="Andreopoulos B."/>
            <person name="Baker S."/>
            <person name="Barry K."/>
            <person name="Bills G."/>
            <person name="Bluhm B."/>
            <person name="Cannon C."/>
            <person name="Castanera R."/>
            <person name="Culley D."/>
            <person name="Daum C."/>
            <person name="Ezra D."/>
            <person name="Gonzalez J."/>
            <person name="Henrissat B."/>
            <person name="Kuo A."/>
            <person name="Liang C."/>
            <person name="Lipzen A."/>
            <person name="Lutzoni F."/>
            <person name="Magnuson J."/>
            <person name="Mondo S."/>
            <person name="Nolan M."/>
            <person name="Ohm R."/>
            <person name="Pangilinan J."/>
            <person name="Park H.-J."/>
            <person name="Ramirez L."/>
            <person name="Alfaro M."/>
            <person name="Sun H."/>
            <person name="Tritt A."/>
            <person name="Yoshinaga Y."/>
            <person name="Zwiers L.-H."/>
            <person name="Turgeon B."/>
            <person name="Goodwin S."/>
            <person name="Spatafora J."/>
            <person name="Crous P."/>
            <person name="Grigoriev I."/>
        </authorList>
    </citation>
    <scope>NUCLEOTIDE SEQUENCE</scope>
    <source>
        <strain evidence="2">CBS 121167</strain>
    </source>
</reference>
<dbReference type="AlphaFoldDB" id="A0A6A6B6X5"/>
<feature type="compositionally biased region" description="Low complexity" evidence="1">
    <location>
        <begin position="1012"/>
        <end position="1028"/>
    </location>
</feature>
<feature type="region of interest" description="Disordered" evidence="1">
    <location>
        <begin position="1214"/>
        <end position="1274"/>
    </location>
</feature>
<organism evidence="2 3">
    <name type="scientific">Aplosporella prunicola CBS 121167</name>
    <dbReference type="NCBI Taxonomy" id="1176127"/>
    <lineage>
        <taxon>Eukaryota</taxon>
        <taxon>Fungi</taxon>
        <taxon>Dikarya</taxon>
        <taxon>Ascomycota</taxon>
        <taxon>Pezizomycotina</taxon>
        <taxon>Dothideomycetes</taxon>
        <taxon>Dothideomycetes incertae sedis</taxon>
        <taxon>Botryosphaeriales</taxon>
        <taxon>Aplosporellaceae</taxon>
        <taxon>Aplosporella</taxon>
    </lineage>
</organism>
<evidence type="ECO:0000313" key="2">
    <source>
        <dbReference type="EMBL" id="KAF2139398.1"/>
    </source>
</evidence>
<feature type="region of interest" description="Disordered" evidence="1">
    <location>
        <begin position="296"/>
        <end position="341"/>
    </location>
</feature>
<dbReference type="GeneID" id="54296740"/>
<feature type="compositionally biased region" description="Acidic residues" evidence="1">
    <location>
        <begin position="1000"/>
        <end position="1011"/>
    </location>
</feature>
<feature type="region of interest" description="Disordered" evidence="1">
    <location>
        <begin position="451"/>
        <end position="473"/>
    </location>
</feature>
<dbReference type="OrthoDB" id="3903581at2759"/>
<evidence type="ECO:0000313" key="3">
    <source>
        <dbReference type="Proteomes" id="UP000799438"/>
    </source>
</evidence>
<accession>A0A6A6B6X5</accession>
<feature type="compositionally biased region" description="Basic and acidic residues" evidence="1">
    <location>
        <begin position="1214"/>
        <end position="1229"/>
    </location>
</feature>
<feature type="region of interest" description="Disordered" evidence="1">
    <location>
        <begin position="1102"/>
        <end position="1172"/>
    </location>
</feature>
<feature type="compositionally biased region" description="Acidic residues" evidence="1">
    <location>
        <begin position="458"/>
        <end position="468"/>
    </location>
</feature>
<feature type="region of interest" description="Disordered" evidence="1">
    <location>
        <begin position="705"/>
        <end position="771"/>
    </location>
</feature>